<dbReference type="SUPFAM" id="SSF53474">
    <property type="entry name" value="alpha/beta-Hydrolases"/>
    <property type="match status" value="1"/>
</dbReference>
<dbReference type="AlphaFoldDB" id="A0A0L0HKF1"/>
<dbReference type="Gene3D" id="3.40.50.1820">
    <property type="entry name" value="alpha/beta hydrolase"/>
    <property type="match status" value="1"/>
</dbReference>
<name>A0A0L0HKF1_SPIPD</name>
<evidence type="ECO:0000259" key="2">
    <source>
        <dbReference type="Pfam" id="PF00561"/>
    </source>
</evidence>
<gene>
    <name evidence="3" type="ORF">SPPG_02453</name>
</gene>
<dbReference type="Proteomes" id="UP000053201">
    <property type="component" value="Unassembled WGS sequence"/>
</dbReference>
<keyword evidence="1" id="KW-0472">Membrane</keyword>
<dbReference type="eggNOG" id="KOG1552">
    <property type="taxonomic scope" value="Eukaryota"/>
</dbReference>
<dbReference type="OrthoDB" id="446723at2759"/>
<dbReference type="PANTHER" id="PTHR12277:SF81">
    <property type="entry name" value="PROTEIN ABHD13"/>
    <property type="match status" value="1"/>
</dbReference>
<dbReference type="RefSeq" id="XP_016609985.1">
    <property type="nucleotide sequence ID" value="XM_016750742.1"/>
</dbReference>
<dbReference type="GeneID" id="27686037"/>
<proteinExistence type="predicted"/>
<protein>
    <recommendedName>
        <fullName evidence="2">AB hydrolase-1 domain-containing protein</fullName>
    </recommendedName>
</protein>
<dbReference type="InParanoid" id="A0A0L0HKF1"/>
<feature type="transmembrane region" description="Helical" evidence="1">
    <location>
        <begin position="21"/>
        <end position="39"/>
    </location>
</feature>
<reference evidence="3 4" key="1">
    <citation type="submission" date="2009-08" db="EMBL/GenBank/DDBJ databases">
        <title>The Genome Sequence of Spizellomyces punctatus strain DAOM BR117.</title>
        <authorList>
            <consortium name="The Broad Institute Genome Sequencing Platform"/>
            <person name="Russ C."/>
            <person name="Cuomo C."/>
            <person name="Shea T."/>
            <person name="Young S.K."/>
            <person name="Zeng Q."/>
            <person name="Koehrsen M."/>
            <person name="Haas B."/>
            <person name="Borodovsky M."/>
            <person name="Guigo R."/>
            <person name="Alvarado L."/>
            <person name="Berlin A."/>
            <person name="Bochicchio J."/>
            <person name="Borenstein D."/>
            <person name="Chapman S."/>
            <person name="Chen Z."/>
            <person name="Engels R."/>
            <person name="Freedman E."/>
            <person name="Gellesch M."/>
            <person name="Goldberg J."/>
            <person name="Griggs A."/>
            <person name="Gujja S."/>
            <person name="Heiman D."/>
            <person name="Hepburn T."/>
            <person name="Howarth C."/>
            <person name="Jen D."/>
            <person name="Larson L."/>
            <person name="Lewis B."/>
            <person name="Mehta T."/>
            <person name="Park D."/>
            <person name="Pearson M."/>
            <person name="Roberts A."/>
            <person name="Saif S."/>
            <person name="Shenoy N."/>
            <person name="Sisk P."/>
            <person name="Stolte C."/>
            <person name="Sykes S."/>
            <person name="Thomson T."/>
            <person name="Walk T."/>
            <person name="White J."/>
            <person name="Yandava C."/>
            <person name="Burger G."/>
            <person name="Gray M.W."/>
            <person name="Holland P.W.H."/>
            <person name="King N."/>
            <person name="Lang F.B.F."/>
            <person name="Roger A.J."/>
            <person name="Ruiz-Trillo I."/>
            <person name="Lander E."/>
            <person name="Nusbaum C."/>
        </authorList>
    </citation>
    <scope>NUCLEOTIDE SEQUENCE [LARGE SCALE GENOMIC DNA]</scope>
    <source>
        <strain evidence="3 4">DAOM BR117</strain>
    </source>
</reference>
<dbReference type="OMA" id="YELHNCL"/>
<keyword evidence="1" id="KW-1133">Transmembrane helix</keyword>
<keyword evidence="4" id="KW-1185">Reference proteome</keyword>
<dbReference type="STRING" id="645134.A0A0L0HKF1"/>
<keyword evidence="1" id="KW-0812">Transmembrane</keyword>
<dbReference type="EMBL" id="KQ257453">
    <property type="protein sequence ID" value="KND01946.1"/>
    <property type="molecule type" value="Genomic_DNA"/>
</dbReference>
<evidence type="ECO:0000313" key="3">
    <source>
        <dbReference type="EMBL" id="KND01946.1"/>
    </source>
</evidence>
<feature type="domain" description="AB hydrolase-1" evidence="2">
    <location>
        <begin position="134"/>
        <end position="226"/>
    </location>
</feature>
<dbReference type="InterPro" id="IPR000073">
    <property type="entry name" value="AB_hydrolase_1"/>
</dbReference>
<dbReference type="Pfam" id="PF00561">
    <property type="entry name" value="Abhydrolase_1"/>
    <property type="match status" value="1"/>
</dbReference>
<sequence length="420" mass="46208">MAQRKKAERKTGSIGARLLRWGTIIVTSYLVLLLALVSYPEVFQPHLIYLNWIRYPSVNWSGDAQEFGFRAGTVRSIKFSTPDNVTLGAWHILPRTSAPSVLSLTKGGASPVGKESVEDRDVRFTKALQSAGRVFLYFHGNAGNRATGHRTDFYKIIQDLGDNTHIIAVDCRGFGDSDGYFASEYGIQIDAVASFDWIVAQGVSPSKIVVVGHSLGTGIATYLAHNITVSRGIHGGGGLLLLAGYASIPDAALGYPMVPLLWPFKHHPSLATKAKSFVVERWESSRNIRDTHGWPVLLVHGSRDYEILPWQARNLFLQAVSARIGTEAVEPPEDAVTALAPDHEEGSHLEYEGYDIRTLPGREAWLWTLRPNKDADAVVRGPKDIGNVWYLEVKHGGHNSLSKFHVVPDTIEAWATINGL</sequence>
<evidence type="ECO:0000313" key="4">
    <source>
        <dbReference type="Proteomes" id="UP000053201"/>
    </source>
</evidence>
<dbReference type="InterPro" id="IPR029058">
    <property type="entry name" value="AB_hydrolase_fold"/>
</dbReference>
<organism evidence="3 4">
    <name type="scientific">Spizellomyces punctatus (strain DAOM BR117)</name>
    <dbReference type="NCBI Taxonomy" id="645134"/>
    <lineage>
        <taxon>Eukaryota</taxon>
        <taxon>Fungi</taxon>
        <taxon>Fungi incertae sedis</taxon>
        <taxon>Chytridiomycota</taxon>
        <taxon>Chytridiomycota incertae sedis</taxon>
        <taxon>Chytridiomycetes</taxon>
        <taxon>Spizellomycetales</taxon>
        <taxon>Spizellomycetaceae</taxon>
        <taxon>Spizellomyces</taxon>
    </lineage>
</organism>
<evidence type="ECO:0000256" key="1">
    <source>
        <dbReference type="SAM" id="Phobius"/>
    </source>
</evidence>
<dbReference type="VEuPathDB" id="FungiDB:SPPG_02453"/>
<dbReference type="PANTHER" id="PTHR12277">
    <property type="entry name" value="ALPHA/BETA HYDROLASE DOMAIN-CONTAINING PROTEIN"/>
    <property type="match status" value="1"/>
</dbReference>
<accession>A0A0L0HKF1</accession>